<dbReference type="InterPro" id="IPR044730">
    <property type="entry name" value="RNase_H-like_dom_plant"/>
</dbReference>
<dbReference type="Proteomes" id="UP000195402">
    <property type="component" value="Unassembled WGS sequence"/>
</dbReference>
<accession>A0A200QQC2</accession>
<dbReference type="InterPro" id="IPR053151">
    <property type="entry name" value="RNase_H-like"/>
</dbReference>
<sequence length="414" mass="45451">MKADYEKSIAFRYRDLCQLALNLSAKGALSMKAYQIARCTIETKLGELEKVSEEDIVISQLDVQGITSLHSPVEAVKNNEISKHLVSEDNQTISSASQIASCDPPRVRARGRPPKRVPPSLGENQRKKKARTEPESSEHNGVPSHSIREGIEPNDPCHFGGKDGQETQNNSRLSNLCPNICLYACAPPGPSGDLNDQYHSADASSFGEPFAGLSCIQTSEHNIFDLNQELTVGPSSIPNSQTSHFDLNQVNHVARPQLDVWLLPSSGWIKLNFGGCSKEICLGSDRRRIGGYGGTISLSDGSIIKAYAGSAVEVQAVEAEILGLWNGLKLLSALPSSPVWIEGDSQHVIKWLRKETDIPWRFTPMFFEMEAIMSRLVLGRINHIHKEGNSMADKLANEGLTKNSLVIWDQMPSL</sequence>
<dbReference type="InterPro" id="IPR012337">
    <property type="entry name" value="RNaseH-like_sf"/>
</dbReference>
<evidence type="ECO:0000256" key="1">
    <source>
        <dbReference type="SAM" id="MobiDB-lite"/>
    </source>
</evidence>
<dbReference type="CDD" id="cd06222">
    <property type="entry name" value="RNase_H_like"/>
    <property type="match status" value="1"/>
</dbReference>
<reference evidence="3 4" key="1">
    <citation type="journal article" date="2017" name="Mol. Plant">
        <title>The Genome of Medicinal Plant Macleaya cordata Provides New Insights into Benzylisoquinoline Alkaloids Metabolism.</title>
        <authorList>
            <person name="Liu X."/>
            <person name="Liu Y."/>
            <person name="Huang P."/>
            <person name="Ma Y."/>
            <person name="Qing Z."/>
            <person name="Tang Q."/>
            <person name="Cao H."/>
            <person name="Cheng P."/>
            <person name="Zheng Y."/>
            <person name="Yuan Z."/>
            <person name="Zhou Y."/>
            <person name="Liu J."/>
            <person name="Tang Z."/>
            <person name="Zhuo Y."/>
            <person name="Zhang Y."/>
            <person name="Yu L."/>
            <person name="Huang J."/>
            <person name="Yang P."/>
            <person name="Peng Q."/>
            <person name="Zhang J."/>
            <person name="Jiang W."/>
            <person name="Zhang Z."/>
            <person name="Lin K."/>
            <person name="Ro D.K."/>
            <person name="Chen X."/>
            <person name="Xiong X."/>
            <person name="Shang Y."/>
            <person name="Huang S."/>
            <person name="Zeng J."/>
        </authorList>
    </citation>
    <scope>NUCLEOTIDE SEQUENCE [LARGE SCALE GENOMIC DNA]</scope>
    <source>
        <strain evidence="4">cv. BLH2017</strain>
        <tissue evidence="3">Root</tissue>
    </source>
</reference>
<name>A0A200QQC2_MACCD</name>
<dbReference type="InterPro" id="IPR036397">
    <property type="entry name" value="RNaseH_sf"/>
</dbReference>
<dbReference type="GO" id="GO:0004523">
    <property type="term" value="F:RNA-DNA hybrid ribonuclease activity"/>
    <property type="evidence" value="ECO:0007669"/>
    <property type="project" value="InterPro"/>
</dbReference>
<dbReference type="PROSITE" id="PS50879">
    <property type="entry name" value="RNASE_H_1"/>
    <property type="match status" value="1"/>
</dbReference>
<dbReference type="EMBL" id="MVGT01001373">
    <property type="protein sequence ID" value="OVA12622.1"/>
    <property type="molecule type" value="Genomic_DNA"/>
</dbReference>
<feature type="region of interest" description="Disordered" evidence="1">
    <location>
        <begin position="87"/>
        <end position="167"/>
    </location>
</feature>
<comment type="caution">
    <text evidence="3">The sequence shown here is derived from an EMBL/GenBank/DDBJ whole genome shotgun (WGS) entry which is preliminary data.</text>
</comment>
<dbReference type="PANTHER" id="PTHR47723">
    <property type="entry name" value="OS05G0353850 PROTEIN"/>
    <property type="match status" value="1"/>
</dbReference>
<evidence type="ECO:0000313" key="4">
    <source>
        <dbReference type="Proteomes" id="UP000195402"/>
    </source>
</evidence>
<dbReference type="AlphaFoldDB" id="A0A200QQC2"/>
<dbReference type="Gene3D" id="3.30.420.10">
    <property type="entry name" value="Ribonuclease H-like superfamily/Ribonuclease H"/>
    <property type="match status" value="1"/>
</dbReference>
<dbReference type="InParanoid" id="A0A200QQC2"/>
<dbReference type="PANTHER" id="PTHR47723:SF19">
    <property type="entry name" value="POLYNUCLEOTIDYL TRANSFERASE, RIBONUCLEASE H-LIKE SUPERFAMILY PROTEIN"/>
    <property type="match status" value="1"/>
</dbReference>
<dbReference type="InterPro" id="IPR002156">
    <property type="entry name" value="RNaseH_domain"/>
</dbReference>
<feature type="compositionally biased region" description="Polar residues" evidence="1">
    <location>
        <begin position="88"/>
        <end position="100"/>
    </location>
</feature>
<dbReference type="SUPFAM" id="SSF53098">
    <property type="entry name" value="Ribonuclease H-like"/>
    <property type="match status" value="1"/>
</dbReference>
<evidence type="ECO:0000313" key="3">
    <source>
        <dbReference type="EMBL" id="OVA12622.1"/>
    </source>
</evidence>
<dbReference type="OrthoDB" id="1421156at2759"/>
<gene>
    <name evidence="3" type="ORF">BVC80_9015g28</name>
</gene>
<evidence type="ECO:0000259" key="2">
    <source>
        <dbReference type="PROSITE" id="PS50879"/>
    </source>
</evidence>
<keyword evidence="4" id="KW-1185">Reference proteome</keyword>
<dbReference type="GO" id="GO:0003676">
    <property type="term" value="F:nucleic acid binding"/>
    <property type="evidence" value="ECO:0007669"/>
    <property type="project" value="InterPro"/>
</dbReference>
<protein>
    <submittedName>
        <fullName evidence="3">Ribonuclease H domain</fullName>
    </submittedName>
</protein>
<proteinExistence type="predicted"/>
<feature type="domain" description="RNase H type-1" evidence="2">
    <location>
        <begin position="265"/>
        <end position="401"/>
    </location>
</feature>
<dbReference type="STRING" id="56857.A0A200QQC2"/>
<organism evidence="3 4">
    <name type="scientific">Macleaya cordata</name>
    <name type="common">Five-seeded plume-poppy</name>
    <name type="synonym">Bocconia cordata</name>
    <dbReference type="NCBI Taxonomy" id="56857"/>
    <lineage>
        <taxon>Eukaryota</taxon>
        <taxon>Viridiplantae</taxon>
        <taxon>Streptophyta</taxon>
        <taxon>Embryophyta</taxon>
        <taxon>Tracheophyta</taxon>
        <taxon>Spermatophyta</taxon>
        <taxon>Magnoliopsida</taxon>
        <taxon>Ranunculales</taxon>
        <taxon>Papaveraceae</taxon>
        <taxon>Papaveroideae</taxon>
        <taxon>Macleaya</taxon>
    </lineage>
</organism>
<dbReference type="Pfam" id="PF13456">
    <property type="entry name" value="RVT_3"/>
    <property type="match status" value="1"/>
</dbReference>